<accession>K1R019</accession>
<feature type="compositionally biased region" description="Basic and acidic residues" evidence="1">
    <location>
        <begin position="40"/>
        <end position="52"/>
    </location>
</feature>
<sequence>MTVVARIEGPIGPGELIEKLERILQDNEVSLIAARAEREERDFTQTLRREQDAAFLKSSKADQEKERKRREEQDKIDQEKQRLVDEENKRKEMIQERERMKEELKIEIPEEPAVDDPDVDEAVSKETIDSLQESIKGSDTKNIVSHLDSPQNDAASTEVTDVVKGGKDIPKEEQNSSVTEEVGYNSPLSAAIDNEIRAEGSARDSFTTRHECHETSCGECGTGDEMGAVGGARQKEIPTKGILAVKIKTKRKKILSAIPEIRPDNISLPPKKKNIIFNFSEETEDQSNEIPPKNHIDFDPVTTVRYYDSKEGDDTSKEPESFSPGEEFLQDIEGRLKKDIKFTPKRGDQHRSDLRHQQTVSSIAETKEWYLSSDDPRYGVHQSYLDPPPTATEGIEDDKQATQQEEQRENGGIKPVGQTMEDVLINYSDNMEEEANKPKHIGRLKRIRRFCKRFFCCTAGLTTYTYSNVNTLIYLSFTCYHMFLP</sequence>
<reference evidence="2" key="1">
    <citation type="journal article" date="2012" name="Nature">
        <title>The oyster genome reveals stress adaptation and complexity of shell formation.</title>
        <authorList>
            <person name="Zhang G."/>
            <person name="Fang X."/>
            <person name="Guo X."/>
            <person name="Li L."/>
            <person name="Luo R."/>
            <person name="Xu F."/>
            <person name="Yang P."/>
            <person name="Zhang L."/>
            <person name="Wang X."/>
            <person name="Qi H."/>
            <person name="Xiong Z."/>
            <person name="Que H."/>
            <person name="Xie Y."/>
            <person name="Holland P.W."/>
            <person name="Paps J."/>
            <person name="Zhu Y."/>
            <person name="Wu F."/>
            <person name="Chen Y."/>
            <person name="Wang J."/>
            <person name="Peng C."/>
            <person name="Meng J."/>
            <person name="Yang L."/>
            <person name="Liu J."/>
            <person name="Wen B."/>
            <person name="Zhang N."/>
            <person name="Huang Z."/>
            <person name="Zhu Q."/>
            <person name="Feng Y."/>
            <person name="Mount A."/>
            <person name="Hedgecock D."/>
            <person name="Xu Z."/>
            <person name="Liu Y."/>
            <person name="Domazet-Loso T."/>
            <person name="Du Y."/>
            <person name="Sun X."/>
            <person name="Zhang S."/>
            <person name="Liu B."/>
            <person name="Cheng P."/>
            <person name="Jiang X."/>
            <person name="Li J."/>
            <person name="Fan D."/>
            <person name="Wang W."/>
            <person name="Fu W."/>
            <person name="Wang T."/>
            <person name="Wang B."/>
            <person name="Zhang J."/>
            <person name="Peng Z."/>
            <person name="Li Y."/>
            <person name="Li N."/>
            <person name="Wang J."/>
            <person name="Chen M."/>
            <person name="He Y."/>
            <person name="Tan F."/>
            <person name="Song X."/>
            <person name="Zheng Q."/>
            <person name="Huang R."/>
            <person name="Yang H."/>
            <person name="Du X."/>
            <person name="Chen L."/>
            <person name="Yang M."/>
            <person name="Gaffney P.M."/>
            <person name="Wang S."/>
            <person name="Luo L."/>
            <person name="She Z."/>
            <person name="Ming Y."/>
            <person name="Huang W."/>
            <person name="Zhang S."/>
            <person name="Huang B."/>
            <person name="Zhang Y."/>
            <person name="Qu T."/>
            <person name="Ni P."/>
            <person name="Miao G."/>
            <person name="Wang J."/>
            <person name="Wang Q."/>
            <person name="Steinberg C.E."/>
            <person name="Wang H."/>
            <person name="Li N."/>
            <person name="Qian L."/>
            <person name="Zhang G."/>
            <person name="Li Y."/>
            <person name="Yang H."/>
            <person name="Liu X."/>
            <person name="Wang J."/>
            <person name="Yin Y."/>
            <person name="Wang J."/>
        </authorList>
    </citation>
    <scope>NUCLEOTIDE SEQUENCE [LARGE SCALE GENOMIC DNA]</scope>
    <source>
        <strain evidence="2">05x7-T-G4-1.051#20</strain>
    </source>
</reference>
<name>K1R019_MAGGI</name>
<feature type="compositionally biased region" description="Basic and acidic residues" evidence="1">
    <location>
        <begin position="397"/>
        <end position="411"/>
    </location>
</feature>
<dbReference type="AlphaFoldDB" id="K1R019"/>
<evidence type="ECO:0000313" key="2">
    <source>
        <dbReference type="EMBL" id="EKC36794.1"/>
    </source>
</evidence>
<feature type="compositionally biased region" description="Basic and acidic residues" evidence="1">
    <location>
        <begin position="59"/>
        <end position="108"/>
    </location>
</feature>
<proteinExistence type="predicted"/>
<organism evidence="2">
    <name type="scientific">Magallana gigas</name>
    <name type="common">Pacific oyster</name>
    <name type="synonym">Crassostrea gigas</name>
    <dbReference type="NCBI Taxonomy" id="29159"/>
    <lineage>
        <taxon>Eukaryota</taxon>
        <taxon>Metazoa</taxon>
        <taxon>Spiralia</taxon>
        <taxon>Lophotrochozoa</taxon>
        <taxon>Mollusca</taxon>
        <taxon>Bivalvia</taxon>
        <taxon>Autobranchia</taxon>
        <taxon>Pteriomorphia</taxon>
        <taxon>Ostreida</taxon>
        <taxon>Ostreoidea</taxon>
        <taxon>Ostreidae</taxon>
        <taxon>Magallana</taxon>
    </lineage>
</organism>
<dbReference type="EMBL" id="JH817673">
    <property type="protein sequence ID" value="EKC36794.1"/>
    <property type="molecule type" value="Genomic_DNA"/>
</dbReference>
<feature type="compositionally biased region" description="Acidic residues" evidence="1">
    <location>
        <begin position="109"/>
        <end position="121"/>
    </location>
</feature>
<feature type="compositionally biased region" description="Basic and acidic residues" evidence="1">
    <location>
        <begin position="164"/>
        <end position="174"/>
    </location>
</feature>
<evidence type="ECO:0000256" key="1">
    <source>
        <dbReference type="SAM" id="MobiDB-lite"/>
    </source>
</evidence>
<feature type="region of interest" description="Disordered" evidence="1">
    <location>
        <begin position="384"/>
        <end position="414"/>
    </location>
</feature>
<dbReference type="InParanoid" id="K1R019"/>
<gene>
    <name evidence="2" type="ORF">CGI_10019454</name>
</gene>
<feature type="region of interest" description="Disordered" evidence="1">
    <location>
        <begin position="40"/>
        <end position="191"/>
    </location>
</feature>
<feature type="compositionally biased region" description="Polar residues" evidence="1">
    <location>
        <begin position="129"/>
        <end position="159"/>
    </location>
</feature>
<protein>
    <submittedName>
        <fullName evidence="2">FAS-associated factor 2-B</fullName>
    </submittedName>
</protein>
<dbReference type="HOGENOM" id="CLU_562912_0_0_1"/>